<proteinExistence type="predicted"/>
<dbReference type="Gene3D" id="2.10.109.10">
    <property type="entry name" value="Umud Fragment, subunit A"/>
    <property type="match status" value="1"/>
</dbReference>
<dbReference type="Proteomes" id="UP001501508">
    <property type="component" value="Unassembled WGS sequence"/>
</dbReference>
<feature type="domain" description="Peptidase S24/S26A/S26B/S26C" evidence="1">
    <location>
        <begin position="116"/>
        <end position="217"/>
    </location>
</feature>
<dbReference type="InterPro" id="IPR036286">
    <property type="entry name" value="LexA/Signal_pep-like_sf"/>
</dbReference>
<dbReference type="CDD" id="cd06529">
    <property type="entry name" value="S24_LexA-like"/>
    <property type="match status" value="1"/>
</dbReference>
<dbReference type="RefSeq" id="WP_345026839.1">
    <property type="nucleotide sequence ID" value="NZ_BAABEY010000010.1"/>
</dbReference>
<reference evidence="3" key="1">
    <citation type="journal article" date="2019" name="Int. J. Syst. Evol. Microbiol.">
        <title>The Global Catalogue of Microorganisms (GCM) 10K type strain sequencing project: providing services to taxonomists for standard genome sequencing and annotation.</title>
        <authorList>
            <consortium name="The Broad Institute Genomics Platform"/>
            <consortium name="The Broad Institute Genome Sequencing Center for Infectious Disease"/>
            <person name="Wu L."/>
            <person name="Ma J."/>
        </authorList>
    </citation>
    <scope>NUCLEOTIDE SEQUENCE [LARGE SCALE GENOMIC DNA]</scope>
    <source>
        <strain evidence="3">JCM 31920</strain>
    </source>
</reference>
<protein>
    <recommendedName>
        <fullName evidence="1">Peptidase S24/S26A/S26B/S26C domain-containing protein</fullName>
    </recommendedName>
</protein>
<accession>A0ABP8LSX9</accession>
<dbReference type="Pfam" id="PF00717">
    <property type="entry name" value="Peptidase_S24"/>
    <property type="match status" value="1"/>
</dbReference>
<evidence type="ECO:0000313" key="3">
    <source>
        <dbReference type="Proteomes" id="UP001501508"/>
    </source>
</evidence>
<comment type="caution">
    <text evidence="2">The sequence shown here is derived from an EMBL/GenBank/DDBJ whole genome shotgun (WGS) entry which is preliminary data.</text>
</comment>
<dbReference type="InterPro" id="IPR015927">
    <property type="entry name" value="Peptidase_S24_S26A/B/C"/>
</dbReference>
<organism evidence="2 3">
    <name type="scientific">Ravibacter arvi</name>
    <dbReference type="NCBI Taxonomy" id="2051041"/>
    <lineage>
        <taxon>Bacteria</taxon>
        <taxon>Pseudomonadati</taxon>
        <taxon>Bacteroidota</taxon>
        <taxon>Cytophagia</taxon>
        <taxon>Cytophagales</taxon>
        <taxon>Spirosomataceae</taxon>
        <taxon>Ravibacter</taxon>
    </lineage>
</organism>
<name>A0ABP8LSX9_9BACT</name>
<evidence type="ECO:0000313" key="2">
    <source>
        <dbReference type="EMBL" id="GAA4434136.1"/>
    </source>
</evidence>
<dbReference type="SUPFAM" id="SSF51306">
    <property type="entry name" value="LexA/Signal peptidase"/>
    <property type="match status" value="1"/>
</dbReference>
<evidence type="ECO:0000259" key="1">
    <source>
        <dbReference type="Pfam" id="PF00717"/>
    </source>
</evidence>
<sequence>MFSDRLREFIAAIGETPTSIEPKIGVSKGAIYKPVKNGKTIGIEIIAKILAAYPRLNLEWLICNIGTMWKNPFTIAGAAGETASEDPADMYYLAGARTPVNLISETNALNWSGTREKGENAIESVFFLPPGLLRKGPDYAAFPAGGPQMEPTIPANSLVVAEIIKPKDYSRIKNGDVYVIITKDTLAIRRLNNRIKERNTLLASPDNREFTAYDIPIDTVVSLWKARALISDKFTGETHRLFDLYQDLEERIRQLENKNKPL</sequence>
<dbReference type="EMBL" id="BAABEY010000010">
    <property type="protein sequence ID" value="GAA4434136.1"/>
    <property type="molecule type" value="Genomic_DNA"/>
</dbReference>
<dbReference type="InterPro" id="IPR039418">
    <property type="entry name" value="LexA-like"/>
</dbReference>
<gene>
    <name evidence="2" type="ORF">GCM10023091_08650</name>
</gene>
<keyword evidence="3" id="KW-1185">Reference proteome</keyword>